<proteinExistence type="predicted"/>
<feature type="domain" description="3-keto-alpha-glucoside-1,2-lyase/3-keto-2-hydroxy-glucal hydratase" evidence="1">
    <location>
        <begin position="185"/>
        <end position="350"/>
    </location>
</feature>
<dbReference type="AlphaFoldDB" id="A0A2N9LCQ9"/>
<name>A0A2N9LCQ9_9BACT</name>
<evidence type="ECO:0000313" key="3">
    <source>
        <dbReference type="Proteomes" id="UP000239735"/>
    </source>
</evidence>
<dbReference type="Gene3D" id="2.60.120.560">
    <property type="entry name" value="Exo-inulinase, domain 1"/>
    <property type="match status" value="1"/>
</dbReference>
<organism evidence="2 3">
    <name type="scientific">Candidatus Sulfuritelmatomonas gaucii</name>
    <dbReference type="NCBI Taxonomy" id="2043161"/>
    <lineage>
        <taxon>Bacteria</taxon>
        <taxon>Pseudomonadati</taxon>
        <taxon>Acidobacteriota</taxon>
        <taxon>Terriglobia</taxon>
        <taxon>Terriglobales</taxon>
        <taxon>Acidobacteriaceae</taxon>
        <taxon>Candidatus Sulfuritelmatomonas</taxon>
    </lineage>
</organism>
<sequence>MPKRNSLKSVSGDLTRRTFIEAIAFTAAGCALSHAGKMSAQGDTSISLFDGKTLEGWIQVQNSSTAFSEEDILDASSLAGRLLSPSGALLAFLRDQLPDALREQLPSIAAAKTEPQSGRSPLAHGLNKIITGGPVYEAERFADVILRPGTQALLQNDPRGAALIHLNRLLLEDALPSELARSLPSGWIVQEGAMASTGVGRGVIYTEADYRSFRLLFSVRHVYGNPDHAACVLFFCSRPHGDDLPLDALGGIQFQVPTGGHWDYRPGRNDAGDAEFTRIVKPAVDQHDWSRIELLVDGANGEARLAVAQPVGSAATEVARFKDPAAARSGPIGLQMHNGGLFDEYKDIVIEVDPPADRLITVK</sequence>
<gene>
    <name evidence="2" type="ORF">SBA5_30264</name>
</gene>
<dbReference type="GO" id="GO:0016787">
    <property type="term" value="F:hydrolase activity"/>
    <property type="evidence" value="ECO:0007669"/>
    <property type="project" value="InterPro"/>
</dbReference>
<evidence type="ECO:0000259" key="1">
    <source>
        <dbReference type="Pfam" id="PF06439"/>
    </source>
</evidence>
<dbReference type="Proteomes" id="UP000239735">
    <property type="component" value="Unassembled WGS sequence"/>
</dbReference>
<protein>
    <recommendedName>
        <fullName evidence="1">3-keto-alpha-glucoside-1,2-lyase/3-keto-2-hydroxy-glucal hydratase domain-containing protein</fullName>
    </recommendedName>
</protein>
<reference evidence="3" key="1">
    <citation type="submission" date="2018-02" db="EMBL/GenBank/DDBJ databases">
        <authorList>
            <person name="Hausmann B."/>
        </authorList>
    </citation>
    <scope>NUCLEOTIDE SEQUENCE [LARGE SCALE GENOMIC DNA]</scope>
    <source>
        <strain evidence="3">Peat soil MAG SbA5</strain>
    </source>
</reference>
<dbReference type="Pfam" id="PF06439">
    <property type="entry name" value="3keto-disac_hyd"/>
    <property type="match status" value="1"/>
</dbReference>
<evidence type="ECO:0000313" key="2">
    <source>
        <dbReference type="EMBL" id="SPE21057.1"/>
    </source>
</evidence>
<dbReference type="InterPro" id="IPR010496">
    <property type="entry name" value="AL/BT2_dom"/>
</dbReference>
<dbReference type="EMBL" id="OKRB01000086">
    <property type="protein sequence ID" value="SPE21057.1"/>
    <property type="molecule type" value="Genomic_DNA"/>
</dbReference>
<accession>A0A2N9LCQ9</accession>